<keyword evidence="1" id="KW-0812">Transmembrane</keyword>
<keyword evidence="3" id="KW-1185">Reference proteome</keyword>
<gene>
    <name evidence="2" type="ORF">DILT_LOCUS2067</name>
</gene>
<feature type="transmembrane region" description="Helical" evidence="1">
    <location>
        <begin position="58"/>
        <end position="83"/>
    </location>
</feature>
<evidence type="ECO:0000256" key="1">
    <source>
        <dbReference type="SAM" id="Phobius"/>
    </source>
</evidence>
<name>A0A3P6RLY5_DIBLA</name>
<accession>A0A3P6RLY5</accession>
<keyword evidence="1" id="KW-0472">Membrane</keyword>
<dbReference type="EMBL" id="UYRU01020130">
    <property type="protein sequence ID" value="VDK54995.1"/>
    <property type="molecule type" value="Genomic_DNA"/>
</dbReference>
<proteinExistence type="predicted"/>
<dbReference type="AlphaFoldDB" id="A0A3P6RLY5"/>
<feature type="transmembrane region" description="Helical" evidence="1">
    <location>
        <begin position="133"/>
        <end position="152"/>
    </location>
</feature>
<organism evidence="2 3">
    <name type="scientific">Dibothriocephalus latus</name>
    <name type="common">Fish tapeworm</name>
    <name type="synonym">Diphyllobothrium latum</name>
    <dbReference type="NCBI Taxonomy" id="60516"/>
    <lineage>
        <taxon>Eukaryota</taxon>
        <taxon>Metazoa</taxon>
        <taxon>Spiralia</taxon>
        <taxon>Lophotrochozoa</taxon>
        <taxon>Platyhelminthes</taxon>
        <taxon>Cestoda</taxon>
        <taxon>Eucestoda</taxon>
        <taxon>Diphyllobothriidea</taxon>
        <taxon>Diphyllobothriidae</taxon>
        <taxon>Dibothriocephalus</taxon>
    </lineage>
</organism>
<reference evidence="2 3" key="1">
    <citation type="submission" date="2018-11" db="EMBL/GenBank/DDBJ databases">
        <authorList>
            <consortium name="Pathogen Informatics"/>
        </authorList>
    </citation>
    <scope>NUCLEOTIDE SEQUENCE [LARGE SCALE GENOMIC DNA]</scope>
</reference>
<keyword evidence="1" id="KW-1133">Transmembrane helix</keyword>
<dbReference type="Proteomes" id="UP000281553">
    <property type="component" value="Unassembled WGS sequence"/>
</dbReference>
<sequence length="176" mass="20212">MQTFDLGAPTLAFELRPPPDRYCAESFNAQREPQMTRLSGLSGVILRGQELGGFLMKLFTSILIAMFILSSKCLMHGIVFILIKISALLCQWKYLRSHCDWFNQNIPQSTELTPRSFIFIRLIQSFTGSPMKFFSSFLITIFIRLPLCLIQGKYLTRFFLYATGATFYLVVYCDEA</sequence>
<evidence type="ECO:0000313" key="3">
    <source>
        <dbReference type="Proteomes" id="UP000281553"/>
    </source>
</evidence>
<evidence type="ECO:0000313" key="2">
    <source>
        <dbReference type="EMBL" id="VDK54995.1"/>
    </source>
</evidence>
<feature type="transmembrane region" description="Helical" evidence="1">
    <location>
        <begin position="158"/>
        <end position="174"/>
    </location>
</feature>
<protein>
    <submittedName>
        <fullName evidence="2">Uncharacterized protein</fullName>
    </submittedName>
</protein>